<gene>
    <name evidence="1" type="ordered locus">AM1_2988</name>
</gene>
<dbReference type="AlphaFoldDB" id="B0CCF5"/>
<dbReference type="HOGENOM" id="CLU_3323229_0_0_3"/>
<evidence type="ECO:0000313" key="1">
    <source>
        <dbReference type="EMBL" id="ABW27984.1"/>
    </source>
</evidence>
<organism evidence="1 2">
    <name type="scientific">Acaryochloris marina (strain MBIC 11017)</name>
    <dbReference type="NCBI Taxonomy" id="329726"/>
    <lineage>
        <taxon>Bacteria</taxon>
        <taxon>Bacillati</taxon>
        <taxon>Cyanobacteriota</taxon>
        <taxon>Cyanophyceae</taxon>
        <taxon>Acaryochloridales</taxon>
        <taxon>Acaryochloridaceae</taxon>
        <taxon>Acaryochloris</taxon>
    </lineage>
</organism>
<keyword evidence="2" id="KW-1185">Reference proteome</keyword>
<dbReference type="STRING" id="329726.AM1_2988"/>
<protein>
    <submittedName>
        <fullName evidence="1">Uncharacterized protein</fullName>
    </submittedName>
</protein>
<proteinExistence type="predicted"/>
<sequence>MFSTELIAMIRTTDWLVGGKTRKVSNLQFEHSALKDMG</sequence>
<name>B0CCF5_ACAM1</name>
<evidence type="ECO:0000313" key="2">
    <source>
        <dbReference type="Proteomes" id="UP000000268"/>
    </source>
</evidence>
<reference evidence="1 2" key="1">
    <citation type="journal article" date="2008" name="Proc. Natl. Acad. Sci. U.S.A.">
        <title>Niche adaptation and genome expansion in the chlorophyll d-producing cyanobacterium Acaryochloris marina.</title>
        <authorList>
            <person name="Swingley W.D."/>
            <person name="Chen M."/>
            <person name="Cheung P.C."/>
            <person name="Conrad A.L."/>
            <person name="Dejesa L.C."/>
            <person name="Hao J."/>
            <person name="Honchak B.M."/>
            <person name="Karbach L.E."/>
            <person name="Kurdoglu A."/>
            <person name="Lahiri S."/>
            <person name="Mastrian S.D."/>
            <person name="Miyashita H."/>
            <person name="Page L."/>
            <person name="Ramakrishna P."/>
            <person name="Satoh S."/>
            <person name="Sattley W.M."/>
            <person name="Shimada Y."/>
            <person name="Taylor H.L."/>
            <person name="Tomo T."/>
            <person name="Tsuchiya T."/>
            <person name="Wang Z.T."/>
            <person name="Raymond J."/>
            <person name="Mimuro M."/>
            <person name="Blankenship R.E."/>
            <person name="Touchman J.W."/>
        </authorList>
    </citation>
    <scope>NUCLEOTIDE SEQUENCE [LARGE SCALE GENOMIC DNA]</scope>
    <source>
        <strain evidence="2">MBIC 11017</strain>
    </source>
</reference>
<dbReference type="EMBL" id="CP000828">
    <property type="protein sequence ID" value="ABW27984.1"/>
    <property type="molecule type" value="Genomic_DNA"/>
</dbReference>
<dbReference type="KEGG" id="amr:AM1_2988"/>
<dbReference type="Proteomes" id="UP000000268">
    <property type="component" value="Chromosome"/>
</dbReference>
<accession>B0CCF5</accession>